<evidence type="ECO:0000313" key="2">
    <source>
        <dbReference type="Proteomes" id="UP000003824"/>
    </source>
</evidence>
<reference evidence="2" key="1">
    <citation type="submission" date="2008-12" db="EMBL/GenBank/DDBJ databases">
        <title>Annotation of Streptomyces ghanaensis ATCC 14672.</title>
        <authorList>
            <consortium name="The Broad Institute Genome Sequencing Platform"/>
            <consortium name="Broad Institute Microbial Sequencing Center"/>
            <person name="Fischbach M."/>
            <person name="Ward D."/>
            <person name="Young S."/>
            <person name="Kodira C.D."/>
            <person name="Zeng Q."/>
            <person name="Koehrsen M."/>
            <person name="Godfrey P."/>
            <person name="Alvarado L."/>
            <person name="Berlin A.M."/>
            <person name="Borenstein D."/>
            <person name="Chen Z."/>
            <person name="Engels R."/>
            <person name="Freedman E."/>
            <person name="Gellesch M."/>
            <person name="Goldberg J."/>
            <person name="Griggs A."/>
            <person name="Gujja S."/>
            <person name="Heiman D.I."/>
            <person name="Hepburn T.A."/>
            <person name="Howarth C."/>
            <person name="Jen D."/>
            <person name="Larson L."/>
            <person name="Lewis B."/>
            <person name="Mehta T."/>
            <person name="Park D."/>
            <person name="Pearson M."/>
            <person name="Roberts A."/>
            <person name="Saif S."/>
            <person name="Shea T.D."/>
            <person name="Shenoy N."/>
            <person name="Sisk P."/>
            <person name="Stolte C."/>
            <person name="Sykes S.N."/>
            <person name="Walk T."/>
            <person name="White J."/>
            <person name="Yandava C."/>
            <person name="Straight P."/>
            <person name="Clardy J."/>
            <person name="Hung D."/>
            <person name="Kolter R."/>
            <person name="Mekalanos J."/>
            <person name="Walker S."/>
            <person name="Walsh C.T."/>
            <person name="Wieland B.L.C."/>
            <person name="Ilzarbe M."/>
            <person name="Galagan J."/>
            <person name="Nusbaum C."/>
            <person name="Birren B."/>
        </authorList>
    </citation>
    <scope>NUCLEOTIDE SEQUENCE [LARGE SCALE GENOMIC DNA]</scope>
    <source>
        <strain evidence="2">ATCC 14672 / DSM 40746 / JCM 4963 / KCTC 9882 / NRRL B-12104 / FH 1290</strain>
    </source>
</reference>
<proteinExistence type="predicted"/>
<dbReference type="EMBL" id="DS999641">
    <property type="protein sequence ID" value="EFE65053.2"/>
    <property type="molecule type" value="Genomic_DNA"/>
</dbReference>
<dbReference type="SUPFAM" id="SSF51905">
    <property type="entry name" value="FAD/NAD(P)-binding domain"/>
    <property type="match status" value="1"/>
</dbReference>
<dbReference type="InterPro" id="IPR036188">
    <property type="entry name" value="FAD/NAD-bd_sf"/>
</dbReference>
<dbReference type="InterPro" id="IPR006905">
    <property type="entry name" value="Flavin_halogenase"/>
</dbReference>
<dbReference type="Pfam" id="PF04820">
    <property type="entry name" value="Trp_halogenase"/>
    <property type="match status" value="1"/>
</dbReference>
<dbReference type="GO" id="GO:0004497">
    <property type="term" value="F:monooxygenase activity"/>
    <property type="evidence" value="ECO:0007669"/>
    <property type="project" value="InterPro"/>
</dbReference>
<dbReference type="Gene3D" id="3.50.50.60">
    <property type="entry name" value="FAD/NAD(P)-binding domain"/>
    <property type="match status" value="1"/>
</dbReference>
<name>D5ZVQ8_STRV1</name>
<dbReference type="AlphaFoldDB" id="D5ZVQ8"/>
<accession>D5ZVQ8</accession>
<protein>
    <submittedName>
        <fullName evidence="1">Predicted protein</fullName>
    </submittedName>
</protein>
<dbReference type="eggNOG" id="COG0644">
    <property type="taxonomic scope" value="Bacteria"/>
</dbReference>
<evidence type="ECO:0000313" key="1">
    <source>
        <dbReference type="EMBL" id="EFE65053.2"/>
    </source>
</evidence>
<organism evidence="1 2">
    <name type="scientific">Streptomyces viridosporus (strain ATCC 14672 / DSM 40746 / JCM 4963 / KCTC 9882 / NRRL B-12104 / FH 1290)</name>
    <name type="common">Streptomyces ghanaensis</name>
    <dbReference type="NCBI Taxonomy" id="566461"/>
    <lineage>
        <taxon>Bacteria</taxon>
        <taxon>Bacillati</taxon>
        <taxon>Actinomycetota</taxon>
        <taxon>Actinomycetes</taxon>
        <taxon>Kitasatosporales</taxon>
        <taxon>Streptomycetaceae</taxon>
        <taxon>Streptomyces</taxon>
    </lineage>
</organism>
<dbReference type="Proteomes" id="UP000003824">
    <property type="component" value="Unassembled WGS sequence"/>
</dbReference>
<gene>
    <name evidence="1" type="ORF">SSFG_00307</name>
</gene>
<sequence length="73" mass="7194">MAGGGPAGCVAALSLARAGTRVVIVAPVASPGWRVGESLAPAARPLLERLGVLDRVTADGHAPGRSRTTAPSP</sequence>